<dbReference type="EMBL" id="VLTO01000061">
    <property type="protein sequence ID" value="KAA0170361.1"/>
    <property type="molecule type" value="Genomic_DNA"/>
</dbReference>
<feature type="compositionally biased region" description="Basic residues" evidence="4">
    <location>
        <begin position="1794"/>
        <end position="1803"/>
    </location>
</feature>
<organism evidence="6 7">
    <name type="scientific">Cafeteria roenbergensis</name>
    <name type="common">Marine flagellate</name>
    <dbReference type="NCBI Taxonomy" id="33653"/>
    <lineage>
        <taxon>Eukaryota</taxon>
        <taxon>Sar</taxon>
        <taxon>Stramenopiles</taxon>
        <taxon>Bigyra</taxon>
        <taxon>Opalozoa</taxon>
        <taxon>Bicosoecida</taxon>
        <taxon>Cafeteriaceae</taxon>
        <taxon>Cafeteria</taxon>
    </lineage>
</organism>
<dbReference type="InterPro" id="IPR000569">
    <property type="entry name" value="HECT_dom"/>
</dbReference>
<feature type="region of interest" description="Disordered" evidence="4">
    <location>
        <begin position="2187"/>
        <end position="2234"/>
    </location>
</feature>
<name>A0A5A8E393_CAFRO</name>
<dbReference type="Proteomes" id="UP000322899">
    <property type="component" value="Unassembled WGS sequence"/>
</dbReference>
<feature type="compositionally biased region" description="Acidic residues" evidence="4">
    <location>
        <begin position="26"/>
        <end position="41"/>
    </location>
</feature>
<evidence type="ECO:0000259" key="5">
    <source>
        <dbReference type="PROSITE" id="PS50237"/>
    </source>
</evidence>
<dbReference type="Gene3D" id="3.30.2410.10">
    <property type="entry name" value="Hect, E3 ligase catalytic domain"/>
    <property type="match status" value="1"/>
</dbReference>
<dbReference type="Gene3D" id="3.90.1750.10">
    <property type="entry name" value="Hect, E3 ligase catalytic domains"/>
    <property type="match status" value="1"/>
</dbReference>
<feature type="compositionally biased region" description="Gly residues" evidence="4">
    <location>
        <begin position="831"/>
        <end position="849"/>
    </location>
</feature>
<dbReference type="PANTHER" id="PTHR46654">
    <property type="entry name" value="E3 UBIQUITIN-PROTEIN LIGASE HECTD3"/>
    <property type="match status" value="1"/>
</dbReference>
<dbReference type="InterPro" id="IPR042469">
    <property type="entry name" value="HECTD3"/>
</dbReference>
<evidence type="ECO:0000313" key="7">
    <source>
        <dbReference type="Proteomes" id="UP000322899"/>
    </source>
</evidence>
<dbReference type="PANTHER" id="PTHR46654:SF1">
    <property type="entry name" value="E3 UBIQUITIN-PROTEIN LIGASE HECTD3"/>
    <property type="match status" value="1"/>
</dbReference>
<feature type="compositionally biased region" description="Acidic residues" evidence="4">
    <location>
        <begin position="2920"/>
        <end position="2929"/>
    </location>
</feature>
<feature type="region of interest" description="Disordered" evidence="4">
    <location>
        <begin position="2873"/>
        <end position="2982"/>
    </location>
</feature>
<evidence type="ECO:0000256" key="2">
    <source>
        <dbReference type="PROSITE-ProRule" id="PRU00104"/>
    </source>
</evidence>
<dbReference type="GO" id="GO:0004842">
    <property type="term" value="F:ubiquitin-protein transferase activity"/>
    <property type="evidence" value="ECO:0007669"/>
    <property type="project" value="InterPro"/>
</dbReference>
<sequence length="4675" mass="478763">MLESLLSGDCGGAQVASRGAHKEPDLDSSDDEAESDDEADAADPASRAAFLDGVVAQVERVWGAREDTVSPGSWFGQWSPAPAVVKPLDTLHWTAEVSNATVSGYLSSVLDACGRFSFATIRGEHPSAVGFGFPRPLDTTVLEPLQVTIHLSRPAVVGLEVRAFLLQSRGQRLGAAQWVGVTRVAPTPDQSPDQIVVRLKNTQAGRKLVEHSSRTADSEGWASVLLLHVGAGDRNLAPCIFAPQGPGGAARKSKELAAFEVRPWKLSLWGVDLDVMDRGLHRRPSQALGSAAAVARAQRGMDAAPDPTGGMLPPSPGVYQRAPARVALQLVADWLAEQAAGTSQLVSAEAALLEAGSGGPREAAGAAAAAAAAGGAVAATDVAGSGSNMTPLSAEARGKALGLLARLATMSGSVCLVLRLVQALLRCHDPSGPLDPVDRRPSPPASGSGPSRPAAEGAQPLPASALPHASLRALQDACKLAAFAAGASSAGFDLPSEYDSPLHAAQSILRVLAAAARPEGEGGAAGSVLEKGMTEAPFAFELCAETLDAAIDIASEGLQACNDPRGVSSEELVRMEDVAVSAVFLLEGSMLCTVASGVDPAVAAVPIRGTGASPLGLLPSRARVVAIAAAMGDVRRAAELTKDDASALSLIASLRRPTRAIMALSGIMFRAWGVGTPGSELAEDTVVLAARQLVGPVDMAVDVPPVLADAAARALKSNATSLIRIAPSAIAAAAFAFLRAASSSEQTAEVVKSNADAANTVAALVDAVATAADSDGTGVFLDMPSATAAAGAFAVTPERFELRAQLQVAVRSLPAMSGLWNTDEAVLGGSGGAGELFGDESGAGQGGAAAGRPDGDGETFAPSAASAARGVVARIRASVRDLGAVAGSDSAKDKQGYPSKEEILAAMPPPAEASGWDYIEHQDEAEGTGIADARELLTGIVATFCIRVAKRAVTDAVAVGADGLQDAAVSRASLVAAIDAFRIVAPISAGAFAAGLKRVRRLVATGASASADEGVGLMARLRSTGCGGAVSSLVVAMCRLWRVPLVAEGCLPRLLVVLRDASALRDELLQAVPTAGRGKLAAACKWVDKLVRLGAWAASRMAAVLISGPLLGRQERDLLPWLRAAPFAKGMAPLGGTSSALEDEAATPLRAGTSMGSCRRAVGDGVLSPAETLADSLDRAGGPFRDPGDSGAVPPLLRRFQTWNPLSNPLEARSPEGEGAAMVVPPPEFGDFSDEAAVGGAASDPEAGAASGVGGNRAAVAAMAGTAEQDSESAKRARSRAVLAEDPAQRPTGALLARRCLGDATAAEWLADWRSSGLLPSPEDGSLSGMALAAAVGGVRDSAHVGGAAAADGDDTAAALAAAMGASVPGAGHATASSAAAGESIMPPSECLKLSAGPAGDWFRSVLGLTKRDRRTRWRNKATDRLVFAAFLRHGGPWVQADARSVASGLVSKKSSGKSCCCPATFALAKLLDNIQVTMHQLSKDVRPDAVAALKARARLLVQLQPAIASADPTSADQVSEASAALKAAFLASSRLASPPPRGAAWADASRPDDASSPSATPAPPSWQASVRRALAALTDPASRSIAGVLRGEASGRPGSGAAEHLTTIVGMTIEEYLLTGASAPPDTLKALFRVRAVRATQRAGGMAAMDALCRIVLAPSHPTADAQLAAEGLPPRVGVPRTISAGAAMRDAVSLLLPAFSGTFCYSWSGLGARNPDPSSAMEDNDADAAADEVLEEDELPWPATAGGADPIDSALAGAASPTAAASGAGGPVQLAQAPALETPRAGPGGARLQHRRGRTGKSRTPQRSGRPRGSGGAGAASAAGGTSSFHSRGTSDDDTDSASLAATEDGLAEDWWATGVSAAARCASSACLAEVAPGGRMQGETHPLAMLSGAPLHSQMVARGAMAALLHTLADMVSVALVSAPAVSPPAGRAGDAASAAASQGAREPRDTVEVDAITWDLSASGAPAGMAVSPAAQCWQASPESREALARQRRRWLVSPAARTLLRQIASASLAAWCFEGRPEDACLPLATGLWQSLERLASVQARLQDARAMEAHWAASVARMYEGGDTGASKYEVGGSLWPLWRIRGMLLDGSLPKRRAVLLLAQSASSLLGSTAAAKSWLEARGLLRPLSDVADALGPSQLVALFSHLWSGRGFSPSRGTQELTVRRTVALGSASGRRRGAAGAVEAVDDEEEWSSDPNDGDGKVDVVPDGPAKAASGSALSGTATRRAATPRAVAGFAGRLGDIAETTRLAQQAASVLDMLMLRGLCQAVGPGAHEGTAAKRTIGAADTGADGRNDGTDTSKAFPVDVVADGVGVARGADLAALRAPRPFALLQSAAAFRATRGFAPVVVARIAAAATLSWDLEAATSASFSVAGAGGAGSPRCDPMEMEGRAAALLRVAATAAKSPAGACILGNKRMVCLLARWVAPPPRGSAWDLGRDVSGHSPRCRRAALLALGYVCGTMPPQRVDAATSSVLGTSRTPASAVDAFSPCAGASYASPLKLPAGSQFAARLLEKAGAALCADVAPERSSDPSGSNMSGHSGIMTSPCDIGLGRAQQEDSSCLLACLAELSFASSSWRLAVWRAVAASFSRIAPALRAVADSEDVESHALDSSGERVLSGREASRALAAHGVHAVDVHRAAAAFALVSGARETLRPGARVRVKEDSGIDADGFGVIVGMGRSLYGHFVTTEAISGLAQEEEAAEMPELADPAPVAGVDLEAVGLFGPGPGKATVVMFSEAAVGEDPAALMGGSLQAEGGVIDVGRVVLVPSDIIVVPTSALELMDRPLEAPASRLKSAQLKAKEGELRLGGNILAAFDVAEQLSGSMPPSLQKMSSMPAQTALDKDMIGDPDYDELEAEATSPFDDVGITQPNPFAQPGAASAAGATPGNKELEAAASAGEADAGAGAAEHEEEDSDSDADGAASAWTGSMGGWTGFDGTSTSGWDVPAAAPPPREAPATAAPPRREASATTAPPLAARIVRAIAPALRLPKCDLLVNPDGFGDSGALQALAWFAQLQSLAMRAVPSLLEHRNVGPALVACVVAESQGEPDPFTGAILKPLVSVALRPAQVGAESTTAAMHSRRRTLHRWLLELSQPNGGSLFCPSGLNITGLIRSPNPAVSAPGRAIQAASARAAREGGRLAVAIAVASMLGKRVDEVVSRSEMSEARAEAAASAAAMGMAVPAKAEGSTVFQGSGSSGVTTQSRFNTQATAMASVTGVDKRLCAAALELMNGGEAEAFEWLSGGRAAPYQQRAILGALRGLDVPTTGKFVKSDDDLDATSGGRADDKAFIEMTAASAKVLAAQVIADVDAAQDSDRVVPTSSDDEAEATLSAGAASVRSVVRQPSGVRSSTRALSSRGLGAGRAASLARQDALQGISTVSRTVASGWDAARATSAAAPAAAGFWKGGAIGLDGKAGVFAPEMPQLGVVVQGGLSSVRGADLLCVDVGYWESGSGARIIVRSQTRVRSSTARSAGGSSSHIAEGRLETPFTTPAVVAGTPLLTRDAAVVAMTMVDAGICAMESRRALAVVLRAYQAALPEGSASRLPLSTEETLRLFQLINESSSTTSSAKLGSKGGGAAGKSVGAGSAGISAGSTDDDRATLSELAETLTIALRTQLLGSSAETRAGAAAASSGAAAGGAAAAAGGLTGLLAGLGTSLIAGVSSISPAGGAALAAAAGGKASAGSSGGFSRAGLAHGLVAEVARNIGGLEGQAATAEAERDDAAAVVLQSLHAFPANAAWASEASFPEAMALLLHFDKECSIPPEASVKVCMPQGAMALPLRDLKGKAADGGSVFDPVLVHGDTVRIDSMFFPSAESVASEGIDKRYWGWRVRVTPIRRPVSTSSGSGGFTGQSSFEFGAFLWSFVTKACPEIVASGALHSSSVVGALLSHIAQPKRKFKGRAVNMLAQLLATPELLAKGGKGPAKQLLQTGKLLFNSVKGEMLRLGEQAEQPAGLLQTLQLAVLARRAGGICNSDSVHSQTLPPPSASVRAGRHGMATLAVWPPADLDQQLSWLMGMATAMRHRWPLPERLMASVFQAASGKPPFGGSVPTVHRNRVCQAQLAMTSWRVSEDQELARFLIRAAAKRDVQQLDLTSTHITAVMRDTGLMAEFPKLRRQASAKVCGMLGFGVVLRSMLVIQLNTLLAKAIPYVELDAITSDHEDDDTEGEGAEAEEVRADAAVEAAAAAGAEDEVRIRALAALGRSGRDWTLGSHIRALSHLCLPACKKPILDQALRASVAPDSSRHPGKIWIHQGEAMQSKDAGQTDPARSKCVLAQLAGLIHDWADASFKVGLDRGRLFQVGFQNFDARGRTVNEAGIDVGGLFRDTITTAVDNAFDTASLSLFMPAPAPSEAHGGVGLFMPNPAATSRAAMQQYEALGIIMGVAIRTEKPEDFKLSSYSWKRLLGRKPRLVDLSVVDSSFSRTLNRLLEQIKEADGGQDDPIPELIGRVPLSVRRSDGLPVALPQPRAGQVPSALAAAVPGFVAATKRALLEHARNALEARLTEHERAFEAMRRGIARVVPPSALRLLTWREFETLIAGENEIEIDRLRRHTRYINPFSPSHPAIRIFWQAVETFTQAEREMLIQFAWGRSRLPAAGAWNESDRFVLSPIGETAMRQRGGAALPLAHTCFFQIELPVYESVAQCRDKFLTALHGSVGALLLA</sequence>
<feature type="compositionally biased region" description="Low complexity" evidence="4">
    <location>
        <begin position="445"/>
        <end position="458"/>
    </location>
</feature>
<evidence type="ECO:0000313" key="6">
    <source>
        <dbReference type="EMBL" id="KAA0170361.1"/>
    </source>
</evidence>
<keyword evidence="3" id="KW-0175">Coiled coil</keyword>
<dbReference type="OrthoDB" id="239701at2759"/>
<feature type="domain" description="HECT" evidence="5">
    <location>
        <begin position="4305"/>
        <end position="4674"/>
    </location>
</feature>
<proteinExistence type="predicted"/>
<feature type="coiled-coil region" evidence="3">
    <location>
        <begin position="4501"/>
        <end position="4528"/>
    </location>
</feature>
<accession>A0A5A8E393</accession>
<comment type="caution">
    <text evidence="6">The sequence shown here is derived from an EMBL/GenBank/DDBJ whole genome shotgun (WGS) entry which is preliminary data.</text>
</comment>
<feature type="region of interest" description="Disordered" evidence="4">
    <location>
        <begin position="831"/>
        <end position="863"/>
    </location>
</feature>
<feature type="region of interest" description="Disordered" evidence="4">
    <location>
        <begin position="431"/>
        <end position="461"/>
    </location>
</feature>
<dbReference type="PROSITE" id="PS50237">
    <property type="entry name" value="HECT"/>
    <property type="match status" value="1"/>
</dbReference>
<feature type="active site" description="Glycyl thioester intermediate" evidence="2">
    <location>
        <position position="4642"/>
    </location>
</feature>
<feature type="region of interest" description="Disordered" evidence="4">
    <location>
        <begin position="1"/>
        <end position="43"/>
    </location>
</feature>
<feature type="compositionally biased region" description="Low complexity" evidence="4">
    <location>
        <begin position="2215"/>
        <end position="2234"/>
    </location>
</feature>
<feature type="region of interest" description="Disordered" evidence="4">
    <location>
        <begin position="1782"/>
        <end position="1844"/>
    </location>
</feature>
<feature type="region of interest" description="Disordered" evidence="4">
    <location>
        <begin position="1233"/>
        <end position="1252"/>
    </location>
</feature>
<keyword evidence="1 2" id="KW-0833">Ubl conjugation pathway</keyword>
<dbReference type="InterPro" id="IPR035983">
    <property type="entry name" value="Hect_E3_ubiquitin_ligase"/>
</dbReference>
<dbReference type="SMART" id="SM00119">
    <property type="entry name" value="HECTc"/>
    <property type="match status" value="1"/>
</dbReference>
<dbReference type="SUPFAM" id="SSF56204">
    <property type="entry name" value="Hect, E3 ligase catalytic domain"/>
    <property type="match status" value="1"/>
</dbReference>
<feature type="compositionally biased region" description="Low complexity" evidence="4">
    <location>
        <begin position="2883"/>
        <end position="2917"/>
    </location>
</feature>
<reference evidence="6 7" key="1">
    <citation type="submission" date="2019-07" db="EMBL/GenBank/DDBJ databases">
        <title>Genomes of Cafeteria roenbergensis.</title>
        <authorList>
            <person name="Fischer M.G."/>
            <person name="Hackl T."/>
            <person name="Roman M."/>
        </authorList>
    </citation>
    <scope>NUCLEOTIDE SEQUENCE [LARGE SCALE GENOMIC DNA]</scope>
    <source>
        <strain evidence="6 7">E4-10P</strain>
    </source>
</reference>
<feature type="compositionally biased region" description="Low complexity" evidence="4">
    <location>
        <begin position="2966"/>
        <end position="2982"/>
    </location>
</feature>
<protein>
    <recommendedName>
        <fullName evidence="5">HECT domain-containing protein</fullName>
    </recommendedName>
</protein>
<dbReference type="Pfam" id="PF00632">
    <property type="entry name" value="HECT"/>
    <property type="match status" value="1"/>
</dbReference>
<evidence type="ECO:0000256" key="3">
    <source>
        <dbReference type="SAM" id="Coils"/>
    </source>
</evidence>
<gene>
    <name evidence="6" type="ORF">FNF27_06618</name>
</gene>
<feature type="compositionally biased region" description="Low complexity" evidence="4">
    <location>
        <begin position="1821"/>
        <end position="1830"/>
    </location>
</feature>
<feature type="region of interest" description="Disordered" evidence="4">
    <location>
        <begin position="1537"/>
        <end position="1568"/>
    </location>
</feature>
<evidence type="ECO:0000256" key="4">
    <source>
        <dbReference type="SAM" id="MobiDB-lite"/>
    </source>
</evidence>
<feature type="region of interest" description="Disordered" evidence="4">
    <location>
        <begin position="1264"/>
        <end position="1284"/>
    </location>
</feature>
<evidence type="ECO:0000256" key="1">
    <source>
        <dbReference type="ARBA" id="ARBA00022786"/>
    </source>
</evidence>